<dbReference type="EMBL" id="FQUQ01000002">
    <property type="protein sequence ID" value="SHF23023.1"/>
    <property type="molecule type" value="Genomic_DNA"/>
</dbReference>
<evidence type="ECO:0000313" key="2">
    <source>
        <dbReference type="EMBL" id="SHF23023.1"/>
    </source>
</evidence>
<keyword evidence="3" id="KW-1185">Reference proteome</keyword>
<evidence type="ECO:0000256" key="1">
    <source>
        <dbReference type="SAM" id="Phobius"/>
    </source>
</evidence>
<sequence>MFIDGVKLFYKTLSTLCKEGFGFYLGWLMLFFYGDRYLYIHPWPD</sequence>
<protein>
    <submittedName>
        <fullName evidence="2">Uncharacterized protein</fullName>
    </submittedName>
</protein>
<name>A0A1M4ZY75_9SPHI</name>
<keyword evidence="1" id="KW-0812">Transmembrane</keyword>
<gene>
    <name evidence="2" type="ORF">SAMN04488522_102514</name>
</gene>
<feature type="transmembrane region" description="Helical" evidence="1">
    <location>
        <begin position="21"/>
        <end position="40"/>
    </location>
</feature>
<accession>A0A1M4ZY75</accession>
<keyword evidence="1" id="KW-1133">Transmembrane helix</keyword>
<reference evidence="3" key="1">
    <citation type="submission" date="2016-11" db="EMBL/GenBank/DDBJ databases">
        <authorList>
            <person name="Varghese N."/>
            <person name="Submissions S."/>
        </authorList>
    </citation>
    <scope>NUCLEOTIDE SEQUENCE [LARGE SCALE GENOMIC DNA]</scope>
    <source>
        <strain evidence="3">DSM 16990</strain>
    </source>
</reference>
<dbReference type="AlphaFoldDB" id="A0A1M4ZY75"/>
<organism evidence="2 3">
    <name type="scientific">Pedobacter caeni</name>
    <dbReference type="NCBI Taxonomy" id="288992"/>
    <lineage>
        <taxon>Bacteria</taxon>
        <taxon>Pseudomonadati</taxon>
        <taxon>Bacteroidota</taxon>
        <taxon>Sphingobacteriia</taxon>
        <taxon>Sphingobacteriales</taxon>
        <taxon>Sphingobacteriaceae</taxon>
        <taxon>Pedobacter</taxon>
    </lineage>
</organism>
<evidence type="ECO:0000313" key="3">
    <source>
        <dbReference type="Proteomes" id="UP000184287"/>
    </source>
</evidence>
<keyword evidence="1" id="KW-0472">Membrane</keyword>
<dbReference type="Proteomes" id="UP000184287">
    <property type="component" value="Unassembled WGS sequence"/>
</dbReference>
<proteinExistence type="predicted"/>